<proteinExistence type="predicted"/>
<evidence type="ECO:0000313" key="2">
    <source>
        <dbReference type="Proteomes" id="UP001367508"/>
    </source>
</evidence>
<dbReference type="AlphaFoldDB" id="A0AAN9LM83"/>
<sequence length="173" mass="19430">MVVWSGSFQGQIQNLLEFFQGSSFTTAGTRLEFWIWLRANWSLQFWANIERKKNREECPLGFEGLTWRLLLSVPTIRLGASLGYTWSESELESSLAEGSHVTGKARLDLRLLTFAIGSARLPCSCDLHGGAPFRWPATCFWLGSSLNRAALLPCFHDGRAYTLPAASSYSFRT</sequence>
<comment type="caution">
    <text evidence="1">The sequence shown here is derived from an EMBL/GenBank/DDBJ whole genome shotgun (WGS) entry which is preliminary data.</text>
</comment>
<gene>
    <name evidence="1" type="ORF">VNO77_19294</name>
</gene>
<dbReference type="EMBL" id="JAYMYQ010000004">
    <property type="protein sequence ID" value="KAK7338670.1"/>
    <property type="molecule type" value="Genomic_DNA"/>
</dbReference>
<keyword evidence="2" id="KW-1185">Reference proteome</keyword>
<dbReference type="Proteomes" id="UP001367508">
    <property type="component" value="Unassembled WGS sequence"/>
</dbReference>
<accession>A0AAN9LM83</accession>
<reference evidence="1 2" key="1">
    <citation type="submission" date="2024-01" db="EMBL/GenBank/DDBJ databases">
        <title>The genomes of 5 underutilized Papilionoideae crops provide insights into root nodulation and disease resistanc.</title>
        <authorList>
            <person name="Jiang F."/>
        </authorList>
    </citation>
    <scope>NUCLEOTIDE SEQUENCE [LARGE SCALE GENOMIC DNA]</scope>
    <source>
        <strain evidence="1">LVBAO_FW01</strain>
        <tissue evidence="1">Leaves</tissue>
    </source>
</reference>
<protein>
    <submittedName>
        <fullName evidence="1">Uncharacterized protein</fullName>
    </submittedName>
</protein>
<name>A0AAN9LM83_CANGL</name>
<evidence type="ECO:0000313" key="1">
    <source>
        <dbReference type="EMBL" id="KAK7338670.1"/>
    </source>
</evidence>
<organism evidence="1 2">
    <name type="scientific">Canavalia gladiata</name>
    <name type="common">Sword bean</name>
    <name type="synonym">Dolichos gladiatus</name>
    <dbReference type="NCBI Taxonomy" id="3824"/>
    <lineage>
        <taxon>Eukaryota</taxon>
        <taxon>Viridiplantae</taxon>
        <taxon>Streptophyta</taxon>
        <taxon>Embryophyta</taxon>
        <taxon>Tracheophyta</taxon>
        <taxon>Spermatophyta</taxon>
        <taxon>Magnoliopsida</taxon>
        <taxon>eudicotyledons</taxon>
        <taxon>Gunneridae</taxon>
        <taxon>Pentapetalae</taxon>
        <taxon>rosids</taxon>
        <taxon>fabids</taxon>
        <taxon>Fabales</taxon>
        <taxon>Fabaceae</taxon>
        <taxon>Papilionoideae</taxon>
        <taxon>50 kb inversion clade</taxon>
        <taxon>NPAAA clade</taxon>
        <taxon>indigoferoid/millettioid clade</taxon>
        <taxon>Phaseoleae</taxon>
        <taxon>Canavalia</taxon>
    </lineage>
</organism>